<evidence type="ECO:0000256" key="7">
    <source>
        <dbReference type="SAM" id="Phobius"/>
    </source>
</evidence>
<dbReference type="STRING" id="521095.Apar_0336"/>
<dbReference type="PROSITE" id="PS50929">
    <property type="entry name" value="ABC_TM1F"/>
    <property type="match status" value="1"/>
</dbReference>
<keyword evidence="2 7" id="KW-0812">Transmembrane</keyword>
<proteinExistence type="predicted"/>
<keyword evidence="4" id="KW-0067">ATP-binding</keyword>
<keyword evidence="11" id="KW-1185">Reference proteome</keyword>
<dbReference type="InterPro" id="IPR027417">
    <property type="entry name" value="P-loop_NTPase"/>
</dbReference>
<dbReference type="Gene3D" id="1.20.1560.10">
    <property type="entry name" value="ABC transporter type 1, transmembrane domain"/>
    <property type="match status" value="1"/>
</dbReference>
<accession>C8W9H9</accession>
<dbReference type="SMART" id="SM00382">
    <property type="entry name" value="AAA"/>
    <property type="match status" value="1"/>
</dbReference>
<keyword evidence="6 7" id="KW-0472">Membrane</keyword>
<dbReference type="GO" id="GO:0005886">
    <property type="term" value="C:plasma membrane"/>
    <property type="evidence" value="ECO:0007669"/>
    <property type="project" value="UniProtKB-SubCell"/>
</dbReference>
<dbReference type="HOGENOM" id="CLU_000604_84_3_11"/>
<keyword evidence="5 7" id="KW-1133">Transmembrane helix</keyword>
<dbReference type="InterPro" id="IPR036640">
    <property type="entry name" value="ABC1_TM_sf"/>
</dbReference>
<dbReference type="eggNOG" id="COG1132">
    <property type="taxonomic scope" value="Bacteria"/>
</dbReference>
<dbReference type="PANTHER" id="PTHR24221">
    <property type="entry name" value="ATP-BINDING CASSETTE SUB-FAMILY B"/>
    <property type="match status" value="1"/>
</dbReference>
<dbReference type="SUPFAM" id="SSF90123">
    <property type="entry name" value="ABC transporter transmembrane region"/>
    <property type="match status" value="1"/>
</dbReference>
<evidence type="ECO:0000313" key="11">
    <source>
        <dbReference type="Proteomes" id="UP000000960"/>
    </source>
</evidence>
<dbReference type="PANTHER" id="PTHR24221:SF654">
    <property type="entry name" value="ATP-BINDING CASSETTE SUB-FAMILY B MEMBER 6"/>
    <property type="match status" value="1"/>
</dbReference>
<evidence type="ECO:0000259" key="9">
    <source>
        <dbReference type="PROSITE" id="PS50929"/>
    </source>
</evidence>
<dbReference type="AlphaFoldDB" id="C8W9H9"/>
<name>C8W9H9_LANP1</name>
<dbReference type="EMBL" id="CP001721">
    <property type="protein sequence ID" value="ACV50767.1"/>
    <property type="molecule type" value="Genomic_DNA"/>
</dbReference>
<dbReference type="GO" id="GO:0140359">
    <property type="term" value="F:ABC-type transporter activity"/>
    <property type="evidence" value="ECO:0007669"/>
    <property type="project" value="InterPro"/>
</dbReference>
<dbReference type="InterPro" id="IPR003593">
    <property type="entry name" value="AAA+_ATPase"/>
</dbReference>
<organism evidence="10 11">
    <name type="scientific">Lancefieldella parvula (strain ATCC 33793 / DSM 20469 / CCUG 32760 / JCM 10300 / KCTC 3663 / VPI 0546 / 1246)</name>
    <name type="common">Atopobium parvulum</name>
    <dbReference type="NCBI Taxonomy" id="521095"/>
    <lineage>
        <taxon>Bacteria</taxon>
        <taxon>Bacillati</taxon>
        <taxon>Actinomycetota</taxon>
        <taxon>Coriobacteriia</taxon>
        <taxon>Coriobacteriales</taxon>
        <taxon>Atopobiaceae</taxon>
        <taxon>Lancefieldella</taxon>
    </lineage>
</organism>
<dbReference type="GO" id="GO:0034040">
    <property type="term" value="F:ATPase-coupled lipid transmembrane transporter activity"/>
    <property type="evidence" value="ECO:0007669"/>
    <property type="project" value="TreeGrafter"/>
</dbReference>
<dbReference type="GeneID" id="84805868"/>
<evidence type="ECO:0000313" key="10">
    <source>
        <dbReference type="EMBL" id="ACV50767.1"/>
    </source>
</evidence>
<evidence type="ECO:0000256" key="3">
    <source>
        <dbReference type="ARBA" id="ARBA00022741"/>
    </source>
</evidence>
<feature type="transmembrane region" description="Helical" evidence="7">
    <location>
        <begin position="157"/>
        <end position="176"/>
    </location>
</feature>
<evidence type="ECO:0000256" key="1">
    <source>
        <dbReference type="ARBA" id="ARBA00004651"/>
    </source>
</evidence>
<dbReference type="Gene3D" id="3.40.50.300">
    <property type="entry name" value="P-loop containing nucleotide triphosphate hydrolases"/>
    <property type="match status" value="1"/>
</dbReference>
<keyword evidence="3" id="KW-0547">Nucleotide-binding</keyword>
<dbReference type="InterPro" id="IPR017871">
    <property type="entry name" value="ABC_transporter-like_CS"/>
</dbReference>
<dbReference type="Pfam" id="PF00005">
    <property type="entry name" value="ABC_tran"/>
    <property type="match status" value="1"/>
</dbReference>
<evidence type="ECO:0000256" key="2">
    <source>
        <dbReference type="ARBA" id="ARBA00022692"/>
    </source>
</evidence>
<evidence type="ECO:0000256" key="5">
    <source>
        <dbReference type="ARBA" id="ARBA00022989"/>
    </source>
</evidence>
<dbReference type="RefSeq" id="WP_012808425.1">
    <property type="nucleotide sequence ID" value="NC_013203.1"/>
</dbReference>
<feature type="transmembrane region" description="Helical" evidence="7">
    <location>
        <begin position="52"/>
        <end position="75"/>
    </location>
</feature>
<evidence type="ECO:0000259" key="8">
    <source>
        <dbReference type="PROSITE" id="PS50893"/>
    </source>
</evidence>
<reference evidence="10 11" key="1">
    <citation type="journal article" date="2009" name="Stand. Genomic Sci.">
        <title>Complete genome sequence of Atopobium parvulum type strain (IPP 1246).</title>
        <authorList>
            <person name="Copeland A."/>
            <person name="Sikorski J."/>
            <person name="Lapidus A."/>
            <person name="Nolan M."/>
            <person name="Del Rio T.G."/>
            <person name="Lucas S."/>
            <person name="Chen F."/>
            <person name="Tice H."/>
            <person name="Pitluck S."/>
            <person name="Cheng J.F."/>
            <person name="Pukall R."/>
            <person name="Chertkov O."/>
            <person name="Brettin T."/>
            <person name="Han C."/>
            <person name="Detter J.C."/>
            <person name="Kuske C."/>
            <person name="Bruce D."/>
            <person name="Goodwin L."/>
            <person name="Ivanova N."/>
            <person name="Mavromatis K."/>
            <person name="Mikhailova N."/>
            <person name="Chen A."/>
            <person name="Palaniappan K."/>
            <person name="Chain P."/>
            <person name="Rohde M."/>
            <person name="Goker M."/>
            <person name="Bristow J."/>
            <person name="Eisen J.A."/>
            <person name="Markowitz V."/>
            <person name="Hugenholtz P."/>
            <person name="Kyrpides N.C."/>
            <person name="Klenk H.P."/>
            <person name="Detter J.C."/>
        </authorList>
    </citation>
    <scope>NUCLEOTIDE SEQUENCE [LARGE SCALE GENOMIC DNA]</scope>
    <source>
        <strain evidence="11">ATCC 33793 / DSM 20469 / CCUG 32760 / JCM 10300 / KCTC 3663 / VPI 0546 / 1246</strain>
    </source>
</reference>
<dbReference type="InterPro" id="IPR003439">
    <property type="entry name" value="ABC_transporter-like_ATP-bd"/>
</dbReference>
<feature type="domain" description="ABC transmembrane type-1" evidence="9">
    <location>
        <begin position="16"/>
        <end position="301"/>
    </location>
</feature>
<evidence type="ECO:0000256" key="6">
    <source>
        <dbReference type="ARBA" id="ARBA00023136"/>
    </source>
</evidence>
<feature type="domain" description="ABC transporter" evidence="8">
    <location>
        <begin position="331"/>
        <end position="541"/>
    </location>
</feature>
<dbReference type="InterPro" id="IPR039421">
    <property type="entry name" value="Type_1_exporter"/>
</dbReference>
<dbReference type="GO" id="GO:0005524">
    <property type="term" value="F:ATP binding"/>
    <property type="evidence" value="ECO:0007669"/>
    <property type="project" value="UniProtKB-KW"/>
</dbReference>
<dbReference type="InterPro" id="IPR011527">
    <property type="entry name" value="ABC1_TM_dom"/>
</dbReference>
<dbReference type="SUPFAM" id="SSF52540">
    <property type="entry name" value="P-loop containing nucleoside triphosphate hydrolases"/>
    <property type="match status" value="1"/>
</dbReference>
<dbReference type="PROSITE" id="PS50893">
    <property type="entry name" value="ABC_TRANSPORTER_2"/>
    <property type="match status" value="1"/>
</dbReference>
<feature type="transmembrane region" description="Helical" evidence="7">
    <location>
        <begin position="15"/>
        <end position="40"/>
    </location>
</feature>
<sequence>MSVKYLLKNASKRNVIIFVLVQIMSSCVVAGVAFLLSALLNTVSEVIISGDIALLLKFIGLCCIYAIATGILLMLQGYVRARLVRDTVIKMRNSAVKAYLRRNDIVDMNENSAEFLSLLSQNMDTIEKDWLGGLLDAFSSCCEITIASLLLLYINPIVAVISILVMAIPTIIPGMFTKQLTHCQEEIVKNTVSYNGQIRDISLGIDVIRSFHKESNFTNRHLMVAQQLEGKKAHLSEVTALISGLVTAISVSSQFIIMGITGIFAVQGFVSLGSVVAVTQLSGQVITPASTFASLLGKVKAAYPVLKVVIRDDEETSFDNEARHYDVEREIELKNVTYKYPDSISGVSKISARFKTGRKYAIIGKSGSGKSTLLKLISGQIEPQDGDILIDGSRDISCDPAMIHQNVYLFDDTLKNNITLGSSYSNEQIDEAIKKSGLSEVVAALPKGLDTPVEENGKRFSGGERQRIAIARALLYGKKLLLVDEATSALDTRMATEVENNLLGLSGVTMIEVTHHLNVAQQSKFDAVFEMTPSGLLEIKQ</sequence>
<dbReference type="GO" id="GO:0016887">
    <property type="term" value="F:ATP hydrolysis activity"/>
    <property type="evidence" value="ECO:0007669"/>
    <property type="project" value="InterPro"/>
</dbReference>
<protein>
    <submittedName>
        <fullName evidence="10">ABC transporter related</fullName>
    </submittedName>
</protein>
<comment type="subcellular location">
    <subcellularLocation>
        <location evidence="1">Cell membrane</location>
        <topology evidence="1">Multi-pass membrane protein</topology>
    </subcellularLocation>
</comment>
<dbReference type="KEGG" id="apv:Apar_0336"/>
<dbReference type="PROSITE" id="PS00211">
    <property type="entry name" value="ABC_TRANSPORTER_1"/>
    <property type="match status" value="1"/>
</dbReference>
<evidence type="ECO:0000256" key="4">
    <source>
        <dbReference type="ARBA" id="ARBA00022840"/>
    </source>
</evidence>
<gene>
    <name evidence="10" type="ordered locus">Apar_0336</name>
</gene>
<dbReference type="PROSITE" id="PS51257">
    <property type="entry name" value="PROKAR_LIPOPROTEIN"/>
    <property type="match status" value="1"/>
</dbReference>
<dbReference type="Pfam" id="PF00664">
    <property type="entry name" value="ABC_membrane"/>
    <property type="match status" value="1"/>
</dbReference>
<dbReference type="Proteomes" id="UP000000960">
    <property type="component" value="Chromosome"/>
</dbReference>